<reference evidence="3" key="1">
    <citation type="journal article" date="2013" name="Genome Announc.">
        <title>Draft genome sequence of Pseudozyma brasiliensis sp. nov. strain GHG001, a high producer of endo-1,4-xylanase isolated from an insect pest of sugarcane.</title>
        <authorList>
            <person name="Oliveira J.V.D.C."/>
            <person name="dos Santos R.A.C."/>
            <person name="Borges T.A."/>
            <person name="Riano-Pachon D.M."/>
            <person name="Goldman G.H."/>
        </authorList>
    </citation>
    <scope>NUCLEOTIDE SEQUENCE [LARGE SCALE GENOMIC DNA]</scope>
    <source>
        <strain evidence="3">GHG001</strain>
    </source>
</reference>
<feature type="region of interest" description="Disordered" evidence="1">
    <location>
        <begin position="198"/>
        <end position="243"/>
    </location>
</feature>
<gene>
    <name evidence="2" type="ORF">PSEUBRA_SCAF10g05497</name>
</gene>
<dbReference type="STRING" id="1365824.V5F2C7"/>
<dbReference type="HOGENOM" id="CLU_1054213_0_0_1"/>
<protein>
    <submittedName>
        <fullName evidence="2">Uncharacterized protein</fullName>
    </submittedName>
</protein>
<dbReference type="OrthoDB" id="264795at2759"/>
<evidence type="ECO:0000256" key="1">
    <source>
        <dbReference type="SAM" id="MobiDB-lite"/>
    </source>
</evidence>
<name>V5F2C7_KALBG</name>
<proteinExistence type="predicted"/>
<accession>V5F2C7</accession>
<dbReference type="EMBL" id="KI545852">
    <property type="protein sequence ID" value="EST09524.1"/>
    <property type="molecule type" value="Genomic_DNA"/>
</dbReference>
<keyword evidence="3" id="KW-1185">Reference proteome</keyword>
<organism evidence="2 3">
    <name type="scientific">Kalmanozyma brasiliensis (strain GHG001)</name>
    <name type="common">Yeast</name>
    <name type="synonym">Pseudozyma brasiliensis</name>
    <dbReference type="NCBI Taxonomy" id="1365824"/>
    <lineage>
        <taxon>Eukaryota</taxon>
        <taxon>Fungi</taxon>
        <taxon>Dikarya</taxon>
        <taxon>Basidiomycota</taxon>
        <taxon>Ustilaginomycotina</taxon>
        <taxon>Ustilaginomycetes</taxon>
        <taxon>Ustilaginales</taxon>
        <taxon>Ustilaginaceae</taxon>
        <taxon>Kalmanozyma</taxon>
    </lineage>
</organism>
<sequence>MPDLTPNPSLYTITRRQASLEDVALDLYDQWARTSALLFDLTSTLVPAGPDAKVEEMACKALRILTALANHILRTVVSLSDTLLEDDEVRTIMLPLPSGEGLVQMALSQLDQLEEEERMHLRSSLLSSFSREAGQQSLDAVLRQHADRLFRHSLQKLNGVWIRTKEGSEAEWRQAAERLATLCGAAVEEVAAETRGIAAEGRRRGEQQVPSPISPSKRLRVGSEASTPVKQEEATREGGKVNQLRELIARTRQFLDTPASSPHI</sequence>
<evidence type="ECO:0000313" key="2">
    <source>
        <dbReference type="EMBL" id="EST09524.1"/>
    </source>
</evidence>
<dbReference type="Proteomes" id="UP000019377">
    <property type="component" value="Unassembled WGS sequence"/>
</dbReference>
<evidence type="ECO:0000313" key="3">
    <source>
        <dbReference type="Proteomes" id="UP000019377"/>
    </source>
</evidence>
<dbReference type="AlphaFoldDB" id="V5F2C7"/>
<dbReference type="GeneID" id="27416663"/>
<feature type="compositionally biased region" description="Basic and acidic residues" evidence="1">
    <location>
        <begin position="230"/>
        <end position="239"/>
    </location>
</feature>